<dbReference type="NCBIfam" id="TIGR01145">
    <property type="entry name" value="ATP_synt_delta"/>
    <property type="match status" value="1"/>
</dbReference>
<keyword evidence="9" id="KW-0139">CF(1)</keyword>
<dbReference type="InterPro" id="IPR026015">
    <property type="entry name" value="ATP_synth_OSCP/delta_N_sf"/>
</dbReference>
<protein>
    <recommendedName>
        <fullName evidence="9">ATP synthase subunit delta, chloroplastic</fullName>
    </recommendedName>
    <alternativeName>
        <fullName evidence="9">ATP synthase F(1) sector subunit delta</fullName>
    </alternativeName>
    <alternativeName>
        <fullName evidence="9">F-type ATPase subunit delta</fullName>
    </alternativeName>
</protein>
<comment type="subunit">
    <text evidence="9">F-type ATPases have 2 components, F(1) - the catalytic core - and F(0) - the membrane proton channel. F(1) has five subunits: alpha(3), beta(3), gamma(1), delta(1), epsilon(1). CF(0) has four main subunits: a(1), b(1), b'(1) and c(10-14). The alpha and beta chains form an alternating ring which encloses part of the gamma chain. F(1) is attached to F(0) by a central stalk formed by the gamma and epsilon chains, while a peripheral stalk is formed by the delta, b and b' chains.</text>
</comment>
<comment type="function">
    <text evidence="9">This protein is part of the stalk that links CF(0) to CF(1). It either transmits conformational changes from CF(0) to CF(1) or is implicated in proton conduction.</text>
</comment>
<keyword evidence="10" id="KW-0934">Plastid</keyword>
<organism evidence="10">
    <name type="scientific">Thalassiosira weissflogii</name>
    <name type="common">Marine diatom</name>
    <dbReference type="NCBI Taxonomy" id="1577725"/>
    <lineage>
        <taxon>Eukaryota</taxon>
        <taxon>Sar</taxon>
        <taxon>Stramenopiles</taxon>
        <taxon>Ochrophyta</taxon>
        <taxon>Bacillariophyta</taxon>
        <taxon>Coscinodiscophyceae</taxon>
        <taxon>Thalassiosirophycidae</taxon>
        <taxon>Thalassiosirales</taxon>
        <taxon>Thalassiosiraceae</taxon>
        <taxon>Conticribra</taxon>
    </lineage>
</organism>
<dbReference type="GO" id="GO:0045259">
    <property type="term" value="C:proton-transporting ATP synthase complex"/>
    <property type="evidence" value="ECO:0007669"/>
    <property type="project" value="UniProtKB-KW"/>
</dbReference>
<keyword evidence="8 9" id="KW-0066">ATP synthesis</keyword>
<comment type="subcellular location">
    <subcellularLocation>
        <location evidence="1">Membrane</location>
    </subcellularLocation>
    <subcellularLocation>
        <location evidence="9">Plastid</location>
        <location evidence="9">Chloroplast thylakoid membrane</location>
        <topology evidence="9">Peripheral membrane protein</topology>
    </subcellularLocation>
</comment>
<dbReference type="InterPro" id="IPR000711">
    <property type="entry name" value="ATPase_OSCP/dsu"/>
</dbReference>
<evidence type="ECO:0000256" key="8">
    <source>
        <dbReference type="ARBA" id="ARBA00023310"/>
    </source>
</evidence>
<evidence type="ECO:0000256" key="4">
    <source>
        <dbReference type="ARBA" id="ARBA00022781"/>
    </source>
</evidence>
<keyword evidence="4 9" id="KW-0375">Hydrogen ion transport</keyword>
<evidence type="ECO:0000256" key="2">
    <source>
        <dbReference type="ARBA" id="ARBA00007046"/>
    </source>
</evidence>
<evidence type="ECO:0000256" key="6">
    <source>
        <dbReference type="ARBA" id="ARBA00023078"/>
    </source>
</evidence>
<dbReference type="EMBL" id="KJ958485">
    <property type="protein sequence ID" value="AIR76095.1"/>
    <property type="molecule type" value="Genomic_DNA"/>
</dbReference>
<comment type="similarity">
    <text evidence="2 9">Belongs to the ATPase delta chain family.</text>
</comment>
<evidence type="ECO:0000256" key="7">
    <source>
        <dbReference type="ARBA" id="ARBA00023136"/>
    </source>
</evidence>
<dbReference type="GO" id="GO:0046933">
    <property type="term" value="F:proton-transporting ATP synthase activity, rotational mechanism"/>
    <property type="evidence" value="ECO:0007669"/>
    <property type="project" value="UniProtKB-UniRule"/>
</dbReference>
<evidence type="ECO:0000256" key="9">
    <source>
        <dbReference type="HAMAP-Rule" id="MF_01416"/>
    </source>
</evidence>
<geneLocation type="chloroplast" evidence="10"/>
<evidence type="ECO:0000256" key="3">
    <source>
        <dbReference type="ARBA" id="ARBA00022448"/>
    </source>
</evidence>
<proteinExistence type="inferred from homology"/>
<dbReference type="InterPro" id="IPR020781">
    <property type="entry name" value="ATPase_OSCP/d_CS"/>
</dbReference>
<dbReference type="AlphaFoldDB" id="A0A089VP49"/>
<evidence type="ECO:0000313" key="10">
    <source>
        <dbReference type="EMBL" id="AIR76095.1"/>
    </source>
</evidence>
<dbReference type="HAMAP" id="MF_01416">
    <property type="entry name" value="ATP_synth_delta_bact"/>
    <property type="match status" value="1"/>
</dbReference>
<dbReference type="RefSeq" id="YP_009093422.1">
    <property type="nucleotide sequence ID" value="NC_025314.1"/>
</dbReference>
<dbReference type="GeneID" id="20834185"/>
<keyword evidence="10" id="KW-0150">Chloroplast</keyword>
<evidence type="ECO:0000256" key="5">
    <source>
        <dbReference type="ARBA" id="ARBA00023065"/>
    </source>
</evidence>
<reference evidence="10" key="2">
    <citation type="submission" date="2014-06" db="EMBL/GenBank/DDBJ databases">
        <authorList>
            <person name="Sabir J.S.M."/>
            <person name="Yu M."/>
            <person name="Ashworth M.P."/>
            <person name="Baeshen N.A."/>
            <person name="Baeshen M.N."/>
            <person name="Bahieldin A."/>
            <person name="Theriot E.C."/>
            <person name="Jansen R.K."/>
        </authorList>
    </citation>
    <scope>NUCLEOTIDE SEQUENCE</scope>
</reference>
<keyword evidence="5 9" id="KW-0406">Ion transport</keyword>
<keyword evidence="6 9" id="KW-0793">Thylakoid</keyword>
<comment type="function">
    <text evidence="9">F(1)F(0) ATP synthase produces ATP from ADP in the presence of a proton or sodium gradient. F-type ATPases consist of two structural domains, F(1) containing the extramembraneous catalytic core and F(0) containing the membrane proton channel, linked together by a central stalk and a peripheral stalk. During catalysis, ATP synthesis in the catalytic domain of F(1) is coupled via a rotary mechanism of the central stalk subunits to proton translocation.</text>
</comment>
<gene>
    <name evidence="9 10" type="primary">atpD</name>
</gene>
<keyword evidence="7 9" id="KW-0472">Membrane</keyword>
<dbReference type="Pfam" id="PF00213">
    <property type="entry name" value="OSCP"/>
    <property type="match status" value="1"/>
</dbReference>
<dbReference type="Gene3D" id="1.10.520.20">
    <property type="entry name" value="N-terminal domain of the delta subunit of the F1F0-ATP synthase"/>
    <property type="match status" value="1"/>
</dbReference>
<name>A0A089VP49_THAWE</name>
<keyword evidence="3 9" id="KW-0813">Transport</keyword>
<sequence>MSVNPLAAKIATPYARALYDFSVEQNIMHQVTADFLNLETFLAKTPELTKYLCNPVISAEQKQSLLTKTLKSQLNSETFKFLMVLVKRDRINLLSSIIANYLELIYKTASIKMVEVTTAHAFTPSHEYLLIKKLKELTNAREIRLVITVDSSLIGGFLIKTNSKVVDFTIKNQLENLAKHLDGVLEI</sequence>
<dbReference type="GO" id="GO:0009535">
    <property type="term" value="C:chloroplast thylakoid membrane"/>
    <property type="evidence" value="ECO:0007669"/>
    <property type="project" value="UniProtKB-SubCell"/>
</dbReference>
<accession>A0A089VP49</accession>
<evidence type="ECO:0000256" key="1">
    <source>
        <dbReference type="ARBA" id="ARBA00004370"/>
    </source>
</evidence>
<dbReference type="SUPFAM" id="SSF47928">
    <property type="entry name" value="N-terminal domain of the delta subunit of the F1F0-ATP synthase"/>
    <property type="match status" value="1"/>
</dbReference>
<dbReference type="PRINTS" id="PR00125">
    <property type="entry name" value="ATPASEDELTA"/>
</dbReference>
<reference evidence="10" key="1">
    <citation type="journal article" date="2014" name="PLoS ONE">
        <title>Conserved gene order and expanded inverted repeats characterize plastid genomes of Thalassiosirales.</title>
        <authorList>
            <person name="Sabir J.S."/>
            <person name="Yu M."/>
            <person name="Ashworth M.P."/>
            <person name="Baeshen N.A."/>
            <person name="Baeshen M.N."/>
            <person name="Bahieldin A."/>
            <person name="Theriot E.C."/>
            <person name="Jansen R.K."/>
        </authorList>
    </citation>
    <scope>NUCLEOTIDE SEQUENCE</scope>
</reference>
<dbReference type="PANTHER" id="PTHR11910">
    <property type="entry name" value="ATP SYNTHASE DELTA CHAIN"/>
    <property type="match status" value="1"/>
</dbReference>
<dbReference type="PROSITE" id="PS00389">
    <property type="entry name" value="ATPASE_DELTA"/>
    <property type="match status" value="1"/>
</dbReference>